<comment type="cofactor">
    <cofactor evidence="3">
        <name>Mn(2+)</name>
        <dbReference type="ChEBI" id="CHEBI:29035"/>
    </cofactor>
</comment>
<evidence type="ECO:0000313" key="12">
    <source>
        <dbReference type="Proteomes" id="UP000756346"/>
    </source>
</evidence>
<dbReference type="GO" id="GO:0030378">
    <property type="term" value="F:serine racemase activity"/>
    <property type="evidence" value="ECO:0007669"/>
    <property type="project" value="TreeGrafter"/>
</dbReference>
<evidence type="ECO:0000256" key="8">
    <source>
        <dbReference type="ARBA" id="ARBA00023239"/>
    </source>
</evidence>
<dbReference type="GO" id="GO:0006520">
    <property type="term" value="P:amino acid metabolic process"/>
    <property type="evidence" value="ECO:0007669"/>
    <property type="project" value="InterPro"/>
</dbReference>
<comment type="cofactor">
    <cofactor evidence="2">
        <name>pyridoxal 5'-phosphate</name>
        <dbReference type="ChEBI" id="CHEBI:597326"/>
    </cofactor>
</comment>
<sequence length="277" mass="29569">MPFDDIALTPESVRQARERIAEHIYRADLRVSEWINRFASSDQPETYRTAATTKPEPRHAKNSGGGILRQGKGRDAPPRINLYFKCENLQRTGAFKARGAFHALSRLMDDLGADQMRHRAVTTVSSGNHTQGLALAAATFGVPAVIVMPRTSTPTMTGGIKGPKGEIVLCGASNEEKQTAAAEIIKGRGCIFVPPYAHPDIITGQGTCALELEQQFMALNSGSDTGLDMVIAPIGGGGLLGGIATWFSDKPNTKVFGAEPSFQGADDARRGSHPLNG</sequence>
<keyword evidence="8" id="KW-0456">Lyase</keyword>
<evidence type="ECO:0000256" key="5">
    <source>
        <dbReference type="ARBA" id="ARBA00010869"/>
    </source>
</evidence>
<comment type="cofactor">
    <cofactor evidence="1">
        <name>Ca(2+)</name>
        <dbReference type="ChEBI" id="CHEBI:29108"/>
    </cofactor>
</comment>
<evidence type="ECO:0000256" key="4">
    <source>
        <dbReference type="ARBA" id="ARBA00001946"/>
    </source>
</evidence>
<dbReference type="PANTHER" id="PTHR43050">
    <property type="entry name" value="SERINE / THREONINE RACEMASE FAMILY MEMBER"/>
    <property type="match status" value="1"/>
</dbReference>
<dbReference type="Proteomes" id="UP000756346">
    <property type="component" value="Unassembled WGS sequence"/>
</dbReference>
<dbReference type="GeneID" id="70181541"/>
<dbReference type="EMBL" id="JAGTJQ010000014">
    <property type="protein sequence ID" value="KAH7012765.1"/>
    <property type="molecule type" value="Genomic_DNA"/>
</dbReference>
<evidence type="ECO:0000256" key="1">
    <source>
        <dbReference type="ARBA" id="ARBA00001913"/>
    </source>
</evidence>
<organism evidence="11 12">
    <name type="scientific">Microdochium trichocladiopsis</name>
    <dbReference type="NCBI Taxonomy" id="1682393"/>
    <lineage>
        <taxon>Eukaryota</taxon>
        <taxon>Fungi</taxon>
        <taxon>Dikarya</taxon>
        <taxon>Ascomycota</taxon>
        <taxon>Pezizomycotina</taxon>
        <taxon>Sordariomycetes</taxon>
        <taxon>Xylariomycetidae</taxon>
        <taxon>Xylariales</taxon>
        <taxon>Microdochiaceae</taxon>
        <taxon>Microdochium</taxon>
    </lineage>
</organism>
<evidence type="ECO:0000313" key="11">
    <source>
        <dbReference type="EMBL" id="KAH7012765.1"/>
    </source>
</evidence>
<comment type="cofactor">
    <cofactor evidence="4">
        <name>Mg(2+)</name>
        <dbReference type="ChEBI" id="CHEBI:18420"/>
    </cofactor>
</comment>
<dbReference type="GO" id="GO:0005524">
    <property type="term" value="F:ATP binding"/>
    <property type="evidence" value="ECO:0007669"/>
    <property type="project" value="TreeGrafter"/>
</dbReference>
<dbReference type="RefSeq" id="XP_046005030.1">
    <property type="nucleotide sequence ID" value="XM_046151995.1"/>
</dbReference>
<keyword evidence="7" id="KW-0663">Pyridoxal phosphate</keyword>
<dbReference type="SUPFAM" id="SSF53686">
    <property type="entry name" value="Tryptophan synthase beta subunit-like PLP-dependent enzymes"/>
    <property type="match status" value="1"/>
</dbReference>
<dbReference type="InterPro" id="IPR036052">
    <property type="entry name" value="TrpB-like_PALP_sf"/>
</dbReference>
<dbReference type="InterPro" id="IPR001926">
    <property type="entry name" value="TrpB-like_PALP"/>
</dbReference>
<dbReference type="InterPro" id="IPR000634">
    <property type="entry name" value="Ser/Thr_deHydtase_PyrdxlP-BS"/>
</dbReference>
<feature type="region of interest" description="Disordered" evidence="9">
    <location>
        <begin position="258"/>
        <end position="277"/>
    </location>
</feature>
<evidence type="ECO:0000256" key="2">
    <source>
        <dbReference type="ARBA" id="ARBA00001933"/>
    </source>
</evidence>
<feature type="region of interest" description="Disordered" evidence="9">
    <location>
        <begin position="42"/>
        <end position="74"/>
    </location>
</feature>
<keyword evidence="6" id="KW-0460">Magnesium</keyword>
<dbReference type="FunFam" id="3.40.50.1100:FF:000005">
    <property type="entry name" value="Threonine dehydratase catabolic"/>
    <property type="match status" value="1"/>
</dbReference>
<feature type="domain" description="Tryptophan synthase beta chain-like PALP" evidence="10">
    <location>
        <begin position="80"/>
        <end position="268"/>
    </location>
</feature>
<accession>A0A9P8XRH1</accession>
<keyword evidence="12" id="KW-1185">Reference proteome</keyword>
<comment type="similarity">
    <text evidence="5">Belongs to the serine/threonine dehydratase family.</text>
</comment>
<dbReference type="PANTHER" id="PTHR43050:SF1">
    <property type="entry name" value="SERINE RACEMASE"/>
    <property type="match status" value="1"/>
</dbReference>
<dbReference type="PROSITE" id="PS00165">
    <property type="entry name" value="DEHYDRATASE_SER_THR"/>
    <property type="match status" value="1"/>
</dbReference>
<dbReference type="GO" id="GO:0003941">
    <property type="term" value="F:L-serine ammonia-lyase activity"/>
    <property type="evidence" value="ECO:0007669"/>
    <property type="project" value="TreeGrafter"/>
</dbReference>
<feature type="compositionally biased region" description="Polar residues" evidence="9">
    <location>
        <begin position="42"/>
        <end position="52"/>
    </location>
</feature>
<evidence type="ECO:0000256" key="3">
    <source>
        <dbReference type="ARBA" id="ARBA00001936"/>
    </source>
</evidence>
<evidence type="ECO:0000259" key="10">
    <source>
        <dbReference type="Pfam" id="PF00291"/>
    </source>
</evidence>
<gene>
    <name evidence="11" type="ORF">B0I36DRAFT_299964</name>
</gene>
<dbReference type="Gene3D" id="3.40.50.1100">
    <property type="match status" value="2"/>
</dbReference>
<evidence type="ECO:0000256" key="9">
    <source>
        <dbReference type="SAM" id="MobiDB-lite"/>
    </source>
</evidence>
<dbReference type="OrthoDB" id="271064at2759"/>
<dbReference type="GO" id="GO:0030170">
    <property type="term" value="F:pyridoxal phosphate binding"/>
    <property type="evidence" value="ECO:0007669"/>
    <property type="project" value="InterPro"/>
</dbReference>
<dbReference type="GO" id="GO:0018114">
    <property type="term" value="F:threonine racemase activity"/>
    <property type="evidence" value="ECO:0007669"/>
    <property type="project" value="TreeGrafter"/>
</dbReference>
<reference evidence="11" key="1">
    <citation type="journal article" date="2021" name="Nat. Commun.">
        <title>Genetic determinants of endophytism in the Arabidopsis root mycobiome.</title>
        <authorList>
            <person name="Mesny F."/>
            <person name="Miyauchi S."/>
            <person name="Thiergart T."/>
            <person name="Pickel B."/>
            <person name="Atanasova L."/>
            <person name="Karlsson M."/>
            <person name="Huettel B."/>
            <person name="Barry K.W."/>
            <person name="Haridas S."/>
            <person name="Chen C."/>
            <person name="Bauer D."/>
            <person name="Andreopoulos W."/>
            <person name="Pangilinan J."/>
            <person name="LaButti K."/>
            <person name="Riley R."/>
            <person name="Lipzen A."/>
            <person name="Clum A."/>
            <person name="Drula E."/>
            <person name="Henrissat B."/>
            <person name="Kohler A."/>
            <person name="Grigoriev I.V."/>
            <person name="Martin F.M."/>
            <person name="Hacquard S."/>
        </authorList>
    </citation>
    <scope>NUCLEOTIDE SEQUENCE</scope>
    <source>
        <strain evidence="11">MPI-CAGE-CH-0230</strain>
    </source>
</reference>
<dbReference type="GO" id="GO:0000287">
    <property type="term" value="F:magnesium ion binding"/>
    <property type="evidence" value="ECO:0007669"/>
    <property type="project" value="TreeGrafter"/>
</dbReference>
<evidence type="ECO:0000256" key="6">
    <source>
        <dbReference type="ARBA" id="ARBA00022842"/>
    </source>
</evidence>
<evidence type="ECO:0000256" key="7">
    <source>
        <dbReference type="ARBA" id="ARBA00022898"/>
    </source>
</evidence>
<dbReference type="Pfam" id="PF00291">
    <property type="entry name" value="PALP"/>
    <property type="match status" value="1"/>
</dbReference>
<comment type="caution">
    <text evidence="11">The sequence shown here is derived from an EMBL/GenBank/DDBJ whole genome shotgun (WGS) entry which is preliminary data.</text>
</comment>
<dbReference type="GO" id="GO:0008721">
    <property type="term" value="F:D-serine ammonia-lyase activity"/>
    <property type="evidence" value="ECO:0007669"/>
    <property type="project" value="TreeGrafter"/>
</dbReference>
<protein>
    <submittedName>
        <fullName evidence="11">Tryptophan synthase beta subunit-like PLP-dependent enzyme</fullName>
    </submittedName>
</protein>
<proteinExistence type="inferred from homology"/>
<name>A0A9P8XRH1_9PEZI</name>
<dbReference type="AlphaFoldDB" id="A0A9P8XRH1"/>